<proteinExistence type="predicted"/>
<name>A0AA85AHH6_9TREM</name>
<organism evidence="1 2">
    <name type="scientific">Schistosoma margrebowiei</name>
    <dbReference type="NCBI Taxonomy" id="48269"/>
    <lineage>
        <taxon>Eukaryota</taxon>
        <taxon>Metazoa</taxon>
        <taxon>Spiralia</taxon>
        <taxon>Lophotrochozoa</taxon>
        <taxon>Platyhelminthes</taxon>
        <taxon>Trematoda</taxon>
        <taxon>Digenea</taxon>
        <taxon>Strigeidida</taxon>
        <taxon>Schistosomatoidea</taxon>
        <taxon>Schistosomatidae</taxon>
        <taxon>Schistosoma</taxon>
    </lineage>
</organism>
<reference evidence="2" key="1">
    <citation type="submission" date="2023-11" db="UniProtKB">
        <authorList>
            <consortium name="WormBaseParasite"/>
        </authorList>
    </citation>
    <scope>IDENTIFICATION</scope>
</reference>
<protein>
    <submittedName>
        <fullName evidence="2">Uncharacterized protein</fullName>
    </submittedName>
</protein>
<evidence type="ECO:0000313" key="2">
    <source>
        <dbReference type="WBParaSite" id="SMRG1_81420.1"/>
    </source>
</evidence>
<dbReference type="AlphaFoldDB" id="A0AA85AHH6"/>
<dbReference type="WBParaSite" id="SMRG1_81420.1">
    <property type="protein sequence ID" value="SMRG1_81420.1"/>
    <property type="gene ID" value="SMRG1_81420"/>
</dbReference>
<evidence type="ECO:0000313" key="1">
    <source>
        <dbReference type="Proteomes" id="UP000050790"/>
    </source>
</evidence>
<sequence>MTAHTDPYGRLSHFSFVSFLPQVKIIMSEEKKWWHPNKLPPRGYQSNVIQGHDRKSFYPFNSELGYRIFKRIIEMKRTSMEQQNNEENIYRVKYVDQMNQDEHFLLKQGVCSQKSKSISSNSAFNQFRSIENMPEFHLNLKCDIDDLEEP</sequence>
<dbReference type="Proteomes" id="UP000050790">
    <property type="component" value="Unassembled WGS sequence"/>
</dbReference>
<accession>A0AA85AHH6</accession>